<organism evidence="3 4">
    <name type="scientific">Colletotrichum liriopes</name>
    <dbReference type="NCBI Taxonomy" id="708192"/>
    <lineage>
        <taxon>Eukaryota</taxon>
        <taxon>Fungi</taxon>
        <taxon>Dikarya</taxon>
        <taxon>Ascomycota</taxon>
        <taxon>Pezizomycotina</taxon>
        <taxon>Sordariomycetes</taxon>
        <taxon>Hypocreomycetidae</taxon>
        <taxon>Glomerellales</taxon>
        <taxon>Glomerellaceae</taxon>
        <taxon>Colletotrichum</taxon>
        <taxon>Colletotrichum spaethianum species complex</taxon>
    </lineage>
</organism>
<keyword evidence="4" id="KW-1185">Reference proteome</keyword>
<dbReference type="AlphaFoldDB" id="A0AA37LRJ3"/>
<dbReference type="InterPro" id="IPR056884">
    <property type="entry name" value="NPHP3-like_N"/>
</dbReference>
<protein>
    <recommendedName>
        <fullName evidence="2">Nephrocystin 3-like N-terminal domain-containing protein</fullName>
    </recommendedName>
</protein>
<dbReference type="InterPro" id="IPR027417">
    <property type="entry name" value="P-loop_NTPase"/>
</dbReference>
<reference evidence="3 4" key="1">
    <citation type="submission" date="2021-07" db="EMBL/GenBank/DDBJ databases">
        <title>Genome data of Colletotrichum spaethianum.</title>
        <authorList>
            <person name="Utami Y.D."/>
            <person name="Hiruma K."/>
        </authorList>
    </citation>
    <scope>NUCLEOTIDE SEQUENCE [LARGE SCALE GENOMIC DNA]</scope>
    <source>
        <strain evidence="3 4">MAFF 242679</strain>
    </source>
</reference>
<accession>A0AA37LRJ3</accession>
<sequence length="410" mass="46728">MSFGYGVGDAITILREVKMIYHRFKEAPKQFRTIKNAAEGLVFVLEDVQEVEKELAESQKAKLAALLDNCTDILKELNALIDDNCSLERPQGASVSGKKIRVIWNRLRWDPKRVTDLRSRMSNTVQFLEAIKASVNSQVLKDTKESVDTLCQARDIEERDRILDWLTLTEYGPQQSDTYSRRQDGTGQWFLDTDKFQNWTAEKGLTLLCPGMPGAGKTIMASLVVEELFTRFRNDPNVGIAYIFYNFNDQERQTTHDCLSSLAKQLVRHQGTIPKTLKDIYDRHRKGHTTRSLQDTLEVLRAAVSLYTRAFLIIDALDECNPTSLPEFLKEIFQLQHHHSASVFATSRDIPRIIESPGFDSSLSLEIRAIDDDLRQYVDGRIPGMQAFVQDRPDLQELVRKGAINVSKGM</sequence>
<evidence type="ECO:0000256" key="1">
    <source>
        <dbReference type="ARBA" id="ARBA00022737"/>
    </source>
</evidence>
<dbReference type="Pfam" id="PF24883">
    <property type="entry name" value="NPHP3_N"/>
    <property type="match status" value="1"/>
</dbReference>
<dbReference type="PANTHER" id="PTHR10039:SF15">
    <property type="entry name" value="NACHT DOMAIN-CONTAINING PROTEIN"/>
    <property type="match status" value="1"/>
</dbReference>
<proteinExistence type="predicted"/>
<feature type="domain" description="Nephrocystin 3-like N-terminal" evidence="2">
    <location>
        <begin position="185"/>
        <end position="348"/>
    </location>
</feature>
<comment type="caution">
    <text evidence="3">The sequence shown here is derived from an EMBL/GenBank/DDBJ whole genome shotgun (WGS) entry which is preliminary data.</text>
</comment>
<dbReference type="Gene3D" id="3.40.50.300">
    <property type="entry name" value="P-loop containing nucleotide triphosphate hydrolases"/>
    <property type="match status" value="1"/>
</dbReference>
<dbReference type="EMBL" id="BPPX01000010">
    <property type="protein sequence ID" value="GJC82780.1"/>
    <property type="molecule type" value="Genomic_DNA"/>
</dbReference>
<evidence type="ECO:0000259" key="2">
    <source>
        <dbReference type="Pfam" id="PF24883"/>
    </source>
</evidence>
<evidence type="ECO:0000313" key="4">
    <source>
        <dbReference type="Proteomes" id="UP001055172"/>
    </source>
</evidence>
<dbReference type="Proteomes" id="UP001055172">
    <property type="component" value="Unassembled WGS sequence"/>
</dbReference>
<name>A0AA37LRJ3_9PEZI</name>
<evidence type="ECO:0000313" key="3">
    <source>
        <dbReference type="EMBL" id="GJC82780.1"/>
    </source>
</evidence>
<dbReference type="PANTHER" id="PTHR10039">
    <property type="entry name" value="AMELOGENIN"/>
    <property type="match status" value="1"/>
</dbReference>
<gene>
    <name evidence="3" type="ORF">ColLi_05618</name>
</gene>
<dbReference type="SUPFAM" id="SSF52540">
    <property type="entry name" value="P-loop containing nucleoside triphosphate hydrolases"/>
    <property type="match status" value="1"/>
</dbReference>
<keyword evidence="1" id="KW-0677">Repeat</keyword>